<evidence type="ECO:0000313" key="2">
    <source>
        <dbReference type="EnsemblMetazoa" id="Aqu2.1.34962_001"/>
    </source>
</evidence>
<name>A0A1X7V622_AMPQE</name>
<evidence type="ECO:0000256" key="1">
    <source>
        <dbReference type="SAM" id="MobiDB-lite"/>
    </source>
</evidence>
<organism evidence="2">
    <name type="scientific">Amphimedon queenslandica</name>
    <name type="common">Sponge</name>
    <dbReference type="NCBI Taxonomy" id="400682"/>
    <lineage>
        <taxon>Eukaryota</taxon>
        <taxon>Metazoa</taxon>
        <taxon>Porifera</taxon>
        <taxon>Demospongiae</taxon>
        <taxon>Heteroscleromorpha</taxon>
        <taxon>Haplosclerida</taxon>
        <taxon>Niphatidae</taxon>
        <taxon>Amphimedon</taxon>
    </lineage>
</organism>
<sequence length="178" mass="19134">MSKRHQSSLMQFMGKRPQTKVPKLADSSTFSTATTSTSSTAAGRSILITVLTSYYAFSFVLADQPIPLLPSPSLSGCSVQPVQEPSDLSQSSSSKSQLILANSVIHSPLSTPVTHTPPCDIAQNKGDSPRQPTGIRFPSRAYVSTNAAFKLVGMMSMSGWRIPLKEMLPFVSRAVTLE</sequence>
<feature type="region of interest" description="Disordered" evidence="1">
    <location>
        <begin position="1"/>
        <end position="36"/>
    </location>
</feature>
<dbReference type="AlphaFoldDB" id="A0A1X7V622"/>
<protein>
    <submittedName>
        <fullName evidence="2">Uncharacterized protein</fullName>
    </submittedName>
</protein>
<accession>A0A1X7V622</accession>
<dbReference type="EnsemblMetazoa" id="Aqu2.1.34962_001">
    <property type="protein sequence ID" value="Aqu2.1.34962_001"/>
    <property type="gene ID" value="Aqu2.1.34962"/>
</dbReference>
<feature type="region of interest" description="Disordered" evidence="1">
    <location>
        <begin position="115"/>
        <end position="136"/>
    </location>
</feature>
<feature type="compositionally biased region" description="Low complexity" evidence="1">
    <location>
        <begin position="27"/>
        <end position="36"/>
    </location>
</feature>
<proteinExistence type="predicted"/>
<dbReference type="InParanoid" id="A0A1X7V622"/>
<reference evidence="2" key="1">
    <citation type="submission" date="2017-05" db="UniProtKB">
        <authorList>
            <consortium name="EnsemblMetazoa"/>
        </authorList>
    </citation>
    <scope>IDENTIFICATION</scope>
</reference>